<proteinExistence type="predicted"/>
<gene>
    <name evidence="1" type="ORF">B0T25DRAFT_534824</name>
</gene>
<evidence type="ECO:0000313" key="2">
    <source>
        <dbReference type="Proteomes" id="UP001275084"/>
    </source>
</evidence>
<accession>A0AAJ0MIF2</accession>
<dbReference type="EMBL" id="JAUIQD010000002">
    <property type="protein sequence ID" value="KAK3360126.1"/>
    <property type="molecule type" value="Genomic_DNA"/>
</dbReference>
<comment type="caution">
    <text evidence="1">The sequence shown here is derived from an EMBL/GenBank/DDBJ whole genome shotgun (WGS) entry which is preliminary data.</text>
</comment>
<protein>
    <submittedName>
        <fullName evidence="1">Kinetochore Sim4 complex subunit Fta4</fullName>
    </submittedName>
</protein>
<dbReference type="AlphaFoldDB" id="A0AAJ0MIF2"/>
<organism evidence="1 2">
    <name type="scientific">Lasiosphaeria hispida</name>
    <dbReference type="NCBI Taxonomy" id="260671"/>
    <lineage>
        <taxon>Eukaryota</taxon>
        <taxon>Fungi</taxon>
        <taxon>Dikarya</taxon>
        <taxon>Ascomycota</taxon>
        <taxon>Pezizomycotina</taxon>
        <taxon>Sordariomycetes</taxon>
        <taxon>Sordariomycetidae</taxon>
        <taxon>Sordariales</taxon>
        <taxon>Lasiosphaeriaceae</taxon>
        <taxon>Lasiosphaeria</taxon>
    </lineage>
</organism>
<keyword evidence="2" id="KW-1185">Reference proteome</keyword>
<dbReference type="GO" id="GO:0031511">
    <property type="term" value="C:Mis6-Sim4 complex"/>
    <property type="evidence" value="ECO:0007669"/>
    <property type="project" value="InterPro"/>
</dbReference>
<dbReference type="PANTHER" id="PTHR42040">
    <property type="entry name" value="INNER KINETOCHORE SUBUNIT FTA4"/>
    <property type="match status" value="1"/>
</dbReference>
<dbReference type="InterPro" id="IPR025207">
    <property type="entry name" value="Sim4_Fta4"/>
</dbReference>
<reference evidence="1" key="2">
    <citation type="submission" date="2023-06" db="EMBL/GenBank/DDBJ databases">
        <authorList>
            <consortium name="Lawrence Berkeley National Laboratory"/>
            <person name="Haridas S."/>
            <person name="Hensen N."/>
            <person name="Bonometti L."/>
            <person name="Westerberg I."/>
            <person name="Brannstrom I.O."/>
            <person name="Guillou S."/>
            <person name="Cros-Aarteil S."/>
            <person name="Calhoun S."/>
            <person name="Kuo A."/>
            <person name="Mondo S."/>
            <person name="Pangilinan J."/>
            <person name="Riley R."/>
            <person name="Labutti K."/>
            <person name="Andreopoulos B."/>
            <person name="Lipzen A."/>
            <person name="Chen C."/>
            <person name="Yanf M."/>
            <person name="Daum C."/>
            <person name="Ng V."/>
            <person name="Clum A."/>
            <person name="Steindorff A."/>
            <person name="Ohm R."/>
            <person name="Martin F."/>
            <person name="Silar P."/>
            <person name="Natvig D."/>
            <person name="Lalanne C."/>
            <person name="Gautier V."/>
            <person name="Ament-Velasquez S.L."/>
            <person name="Kruys A."/>
            <person name="Hutchinson M.I."/>
            <person name="Powell A.J."/>
            <person name="Barry K."/>
            <person name="Miller A.N."/>
            <person name="Grigoriev I.V."/>
            <person name="Debuchy R."/>
            <person name="Gladieux P."/>
            <person name="Thoren M.H."/>
            <person name="Johannesson H."/>
        </authorList>
    </citation>
    <scope>NUCLEOTIDE SEQUENCE</scope>
    <source>
        <strain evidence="1">CBS 955.72</strain>
    </source>
</reference>
<name>A0AAJ0MIF2_9PEZI</name>
<reference evidence="1" key="1">
    <citation type="journal article" date="2023" name="Mol. Phylogenet. Evol.">
        <title>Genome-scale phylogeny and comparative genomics of the fungal order Sordariales.</title>
        <authorList>
            <person name="Hensen N."/>
            <person name="Bonometti L."/>
            <person name="Westerberg I."/>
            <person name="Brannstrom I.O."/>
            <person name="Guillou S."/>
            <person name="Cros-Aarteil S."/>
            <person name="Calhoun S."/>
            <person name="Haridas S."/>
            <person name="Kuo A."/>
            <person name="Mondo S."/>
            <person name="Pangilinan J."/>
            <person name="Riley R."/>
            <person name="LaButti K."/>
            <person name="Andreopoulos B."/>
            <person name="Lipzen A."/>
            <person name="Chen C."/>
            <person name="Yan M."/>
            <person name="Daum C."/>
            <person name="Ng V."/>
            <person name="Clum A."/>
            <person name="Steindorff A."/>
            <person name="Ohm R.A."/>
            <person name="Martin F."/>
            <person name="Silar P."/>
            <person name="Natvig D.O."/>
            <person name="Lalanne C."/>
            <person name="Gautier V."/>
            <person name="Ament-Velasquez S.L."/>
            <person name="Kruys A."/>
            <person name="Hutchinson M.I."/>
            <person name="Powell A.J."/>
            <person name="Barry K."/>
            <person name="Miller A.N."/>
            <person name="Grigoriev I.V."/>
            <person name="Debuchy R."/>
            <person name="Gladieux P."/>
            <person name="Hiltunen Thoren M."/>
            <person name="Johannesson H."/>
        </authorList>
    </citation>
    <scope>NUCLEOTIDE SEQUENCE</scope>
    <source>
        <strain evidence="1">CBS 955.72</strain>
    </source>
</reference>
<dbReference type="Proteomes" id="UP001275084">
    <property type="component" value="Unassembled WGS sequence"/>
</dbReference>
<dbReference type="Pfam" id="PF13093">
    <property type="entry name" value="FTA4"/>
    <property type="match status" value="1"/>
</dbReference>
<evidence type="ECO:0000313" key="1">
    <source>
        <dbReference type="EMBL" id="KAK3360126.1"/>
    </source>
</evidence>
<sequence>MAPPTVVSLKQDFLSAQTRLLSQPLAPSRAWRAANDNHEESLPEKAIDDALFKLNQRLQQHSRRVYAPQSTRHVAEQIDQLYWNAAVAASEGGDNGDEDGLPSEGLTIGADIASASTITSLPASWDAISAQQASAHPLEARRYADLVAQLQTLSSQRSEAAARVTRLQRMRALLAPFDDAAGVQENLVTRNGEVEAELQRMRMLLARVGGRVSQLREQGVPADDAMEVVEDVEVDERRKVGLLLERF</sequence>
<dbReference type="PANTHER" id="PTHR42040:SF1">
    <property type="entry name" value="INNER KINETOCHORE SUBUNIT FTA4"/>
    <property type="match status" value="1"/>
</dbReference>